<dbReference type="Ensembl" id="ENSTGUT00000043755.1">
    <property type="protein sequence ID" value="ENSTGUP00000027342.1"/>
    <property type="gene ID" value="ENSTGUG00000025326.1"/>
</dbReference>
<proteinExistence type="predicted"/>
<protein>
    <submittedName>
        <fullName evidence="2">Uncharacterized protein</fullName>
    </submittedName>
</protein>
<reference evidence="2" key="3">
    <citation type="submission" date="2025-09" db="UniProtKB">
        <authorList>
            <consortium name="Ensembl"/>
        </authorList>
    </citation>
    <scope>IDENTIFICATION</scope>
</reference>
<evidence type="ECO:0000313" key="3">
    <source>
        <dbReference type="Proteomes" id="UP000007754"/>
    </source>
</evidence>
<feature type="region of interest" description="Disordered" evidence="1">
    <location>
        <begin position="83"/>
        <end position="104"/>
    </location>
</feature>
<accession>A0A674GY98</accession>
<feature type="compositionally biased region" description="Polar residues" evidence="1">
    <location>
        <begin position="395"/>
        <end position="409"/>
    </location>
</feature>
<dbReference type="AlphaFoldDB" id="A0A674GY98"/>
<evidence type="ECO:0000313" key="2">
    <source>
        <dbReference type="Ensembl" id="ENSTGUP00000027342.1"/>
    </source>
</evidence>
<feature type="region of interest" description="Disordered" evidence="1">
    <location>
        <begin position="230"/>
        <end position="323"/>
    </location>
</feature>
<feature type="region of interest" description="Disordered" evidence="1">
    <location>
        <begin position="394"/>
        <end position="464"/>
    </location>
</feature>
<reference evidence="2" key="2">
    <citation type="submission" date="2025-08" db="UniProtKB">
        <authorList>
            <consortium name="Ensembl"/>
        </authorList>
    </citation>
    <scope>IDENTIFICATION</scope>
</reference>
<feature type="compositionally biased region" description="Polar residues" evidence="1">
    <location>
        <begin position="486"/>
        <end position="495"/>
    </location>
</feature>
<name>A0A674GY98_TAEGU</name>
<dbReference type="InterPro" id="IPR037656">
    <property type="entry name" value="DUF5525"/>
</dbReference>
<feature type="region of interest" description="Disordered" evidence="1">
    <location>
        <begin position="1"/>
        <end position="43"/>
    </location>
</feature>
<dbReference type="Pfam" id="PF17663">
    <property type="entry name" value="DUF5525"/>
    <property type="match status" value="1"/>
</dbReference>
<dbReference type="PANTHER" id="PTHR28422:SF1">
    <property type="entry name" value="SIMILAR TO HUMAN CHROMOSOME 15 OPEN READING FRAME 39"/>
    <property type="match status" value="1"/>
</dbReference>
<reference evidence="2 3" key="1">
    <citation type="journal article" date="2010" name="Nature">
        <title>The genome of a songbird.</title>
        <authorList>
            <person name="Warren W.C."/>
            <person name="Clayton D.F."/>
            <person name="Ellegren H."/>
            <person name="Arnold A.P."/>
            <person name="Hillier L.W."/>
            <person name="Kunstner A."/>
            <person name="Searle S."/>
            <person name="White S."/>
            <person name="Vilella A.J."/>
            <person name="Fairley S."/>
            <person name="Heger A."/>
            <person name="Kong L."/>
            <person name="Ponting C.P."/>
            <person name="Jarvis E.D."/>
            <person name="Mello C.V."/>
            <person name="Minx P."/>
            <person name="Lovell P."/>
            <person name="Velho T.A."/>
            <person name="Ferris M."/>
            <person name="Balakrishnan C.N."/>
            <person name="Sinha S."/>
            <person name="Blatti C."/>
            <person name="London S.E."/>
            <person name="Li Y."/>
            <person name="Lin Y.C."/>
            <person name="George J."/>
            <person name="Sweedler J."/>
            <person name="Southey B."/>
            <person name="Gunaratne P."/>
            <person name="Watson M."/>
            <person name="Nam K."/>
            <person name="Backstrom N."/>
            <person name="Smeds L."/>
            <person name="Nabholz B."/>
            <person name="Itoh Y."/>
            <person name="Whitney O."/>
            <person name="Pfenning A.R."/>
            <person name="Howard J."/>
            <person name="Volker M."/>
            <person name="Skinner B.M."/>
            <person name="Griffin D.K."/>
            <person name="Ye L."/>
            <person name="McLaren W.M."/>
            <person name="Flicek P."/>
            <person name="Quesada V."/>
            <person name="Velasco G."/>
            <person name="Lopez-Otin C."/>
            <person name="Puente X.S."/>
            <person name="Olender T."/>
            <person name="Lancet D."/>
            <person name="Smit A.F."/>
            <person name="Hubley R."/>
            <person name="Konkel M.K."/>
            <person name="Walker J.A."/>
            <person name="Batzer M.A."/>
            <person name="Gu W."/>
            <person name="Pollock D.D."/>
            <person name="Chen L."/>
            <person name="Cheng Z."/>
            <person name="Eichler E.E."/>
            <person name="Stapley J."/>
            <person name="Slate J."/>
            <person name="Ekblom R."/>
            <person name="Birkhead T."/>
            <person name="Burke T."/>
            <person name="Burt D."/>
            <person name="Scharff C."/>
            <person name="Adam I."/>
            <person name="Richard H."/>
            <person name="Sultan M."/>
            <person name="Soldatov A."/>
            <person name="Lehrach H."/>
            <person name="Edwards S.V."/>
            <person name="Yang S.P."/>
            <person name="Li X."/>
            <person name="Graves T."/>
            <person name="Fulton L."/>
            <person name="Nelson J."/>
            <person name="Chinwalla A."/>
            <person name="Hou S."/>
            <person name="Mardis E.R."/>
            <person name="Wilson R.K."/>
        </authorList>
    </citation>
    <scope>NUCLEOTIDE SEQUENCE [LARGE SCALE GENOMIC DNA]</scope>
</reference>
<feature type="compositionally biased region" description="Basic and acidic residues" evidence="1">
    <location>
        <begin position="285"/>
        <end position="299"/>
    </location>
</feature>
<organism evidence="2 3">
    <name type="scientific">Taeniopygia guttata</name>
    <name type="common">Zebra finch</name>
    <name type="synonym">Poephila guttata</name>
    <dbReference type="NCBI Taxonomy" id="59729"/>
    <lineage>
        <taxon>Eukaryota</taxon>
        <taxon>Metazoa</taxon>
        <taxon>Chordata</taxon>
        <taxon>Craniata</taxon>
        <taxon>Vertebrata</taxon>
        <taxon>Euteleostomi</taxon>
        <taxon>Archelosauria</taxon>
        <taxon>Archosauria</taxon>
        <taxon>Dinosauria</taxon>
        <taxon>Saurischia</taxon>
        <taxon>Theropoda</taxon>
        <taxon>Coelurosauria</taxon>
        <taxon>Aves</taxon>
        <taxon>Neognathae</taxon>
        <taxon>Neoaves</taxon>
        <taxon>Telluraves</taxon>
        <taxon>Australaves</taxon>
        <taxon>Passeriformes</taxon>
        <taxon>Passeroidea</taxon>
        <taxon>Estrildidae</taxon>
        <taxon>Estrildinae</taxon>
        <taxon>Taeniopygia</taxon>
    </lineage>
</organism>
<dbReference type="Proteomes" id="UP000007754">
    <property type="component" value="Chromosome 10"/>
</dbReference>
<feature type="region of interest" description="Disordered" evidence="1">
    <location>
        <begin position="478"/>
        <end position="520"/>
    </location>
</feature>
<sequence>MALLLGKQAESLQQRPGEVNWALPPATHPLHPSKPHRSDPCTNHSLLLPPSSLALPSREQLSSPTALPHYCVTFDKHGPPPSTPFLEASYPSAHSQKKMPEVPWPKLQLPDSSPVMQEMTAMCYPPHPYLLSPHRAGPLYHRPAPTAGEPSALPSCGYVASREPFPSTYLKPQDPSSYFPSPLEPHVPRTVGARLGAALRDAEPGRDAELPRNTGYPGFAVSLGDASTFHASFPGTEPGCEQHGADSPQWRAAPRHSSAFQPVCTPERLSGGSGGLAETFPERGGSWEKPRQREEEHLYQGRRNSSPAPQDTPHGGPGEGNACKVKDAAKELIRPSLSVTPIKGLEELRDTKALSSSPPVPVIHNVFSLAPYQEYLERAKVTDPILFCRNHQWEDSSPQNTGGKQSQEESCYGSIPKKPKAETQELESQEGSPDRVEAAEGKVGSGEGAQCRVPEADSGDQSSFQSSANFMFQKYKLLPSLPPSTEPTQQDGSSKAPQPSPCSSTPTPAHSAFPPSLTPLFPQPGPQLSIILAPNPPQILVSNAPSTSVEEKVLVVQKVGVLPSQTPPGQYFTSLHTLLCDTISGSVSRSSPELLQEWLKKKPSNGKEIWLAFQDVARLLTDLLSQLKTFMSACPFPHVVRAGAIFIPIHVVKEKLFPTLPGSLVDQVLQKHKVELPSLSYQGFCPAFPLWAVEGASLSWKGENSSWGY</sequence>
<dbReference type="GeneTree" id="ENSGT00940000165891"/>
<dbReference type="PANTHER" id="PTHR28422">
    <property type="entry name" value="SIMILAR TO HUMAN CHROMOSOME 15 OPEN READING FRAME 39"/>
    <property type="match status" value="1"/>
</dbReference>
<dbReference type="InParanoid" id="A0A674GY98"/>
<feature type="compositionally biased region" description="Low complexity" evidence="1">
    <location>
        <begin position="501"/>
        <end position="512"/>
    </location>
</feature>
<evidence type="ECO:0000256" key="1">
    <source>
        <dbReference type="SAM" id="MobiDB-lite"/>
    </source>
</evidence>
<keyword evidence="3" id="KW-1185">Reference proteome</keyword>